<evidence type="ECO:0000313" key="7">
    <source>
        <dbReference type="EMBL" id="KDO24646.1"/>
    </source>
</evidence>
<dbReference type="EMBL" id="KK583240">
    <property type="protein sequence ID" value="KDO24646.1"/>
    <property type="molecule type" value="Genomic_DNA"/>
</dbReference>
<keyword evidence="3" id="KW-0862">Zinc</keyword>
<dbReference type="GeneID" id="24132301"/>
<gene>
    <name evidence="7" type="ORF">SPRG_10179</name>
</gene>
<keyword evidence="8" id="KW-1185">Reference proteome</keyword>
<dbReference type="Proteomes" id="UP000030745">
    <property type="component" value="Unassembled WGS sequence"/>
</dbReference>
<dbReference type="PROSITE" id="PS50865">
    <property type="entry name" value="ZF_MYND_2"/>
    <property type="match status" value="1"/>
</dbReference>
<dbReference type="Pfam" id="PF01753">
    <property type="entry name" value="zf-MYND"/>
    <property type="match status" value="1"/>
</dbReference>
<dbReference type="InterPro" id="IPR011990">
    <property type="entry name" value="TPR-like_helical_dom_sf"/>
</dbReference>
<reference evidence="7 8" key="1">
    <citation type="journal article" date="2013" name="PLoS Genet.">
        <title>Distinctive expansion of potential virulence genes in the genome of the oomycete fish pathogen Saprolegnia parasitica.</title>
        <authorList>
            <person name="Jiang R.H."/>
            <person name="de Bruijn I."/>
            <person name="Haas B.J."/>
            <person name="Belmonte R."/>
            <person name="Lobach L."/>
            <person name="Christie J."/>
            <person name="van den Ackerveken G."/>
            <person name="Bottin A."/>
            <person name="Bulone V."/>
            <person name="Diaz-Moreno S.M."/>
            <person name="Dumas B."/>
            <person name="Fan L."/>
            <person name="Gaulin E."/>
            <person name="Govers F."/>
            <person name="Grenville-Briggs L.J."/>
            <person name="Horner N.R."/>
            <person name="Levin J.Z."/>
            <person name="Mammella M."/>
            <person name="Meijer H.J."/>
            <person name="Morris P."/>
            <person name="Nusbaum C."/>
            <person name="Oome S."/>
            <person name="Phillips A.J."/>
            <person name="van Rooyen D."/>
            <person name="Rzeszutek E."/>
            <person name="Saraiva M."/>
            <person name="Secombes C.J."/>
            <person name="Seidl M.F."/>
            <person name="Snel B."/>
            <person name="Stassen J.H."/>
            <person name="Sykes S."/>
            <person name="Tripathy S."/>
            <person name="van den Berg H."/>
            <person name="Vega-Arreguin J.C."/>
            <person name="Wawra S."/>
            <person name="Young S.K."/>
            <person name="Zeng Q."/>
            <person name="Dieguez-Uribeondo J."/>
            <person name="Russ C."/>
            <person name="Tyler B.M."/>
            <person name="van West P."/>
        </authorList>
    </citation>
    <scope>NUCLEOTIDE SEQUENCE [LARGE SCALE GENOMIC DNA]</scope>
    <source>
        <strain evidence="7 8">CBS 223.65</strain>
    </source>
</reference>
<name>A0A067CDN5_SAPPC</name>
<proteinExistence type="predicted"/>
<evidence type="ECO:0000259" key="5">
    <source>
        <dbReference type="PROSITE" id="PS50280"/>
    </source>
</evidence>
<evidence type="ECO:0000256" key="2">
    <source>
        <dbReference type="ARBA" id="ARBA00022771"/>
    </source>
</evidence>
<dbReference type="OMA" id="ACARCKC"/>
<dbReference type="GO" id="GO:0008270">
    <property type="term" value="F:zinc ion binding"/>
    <property type="evidence" value="ECO:0007669"/>
    <property type="project" value="UniProtKB-KW"/>
</dbReference>
<dbReference type="PANTHER" id="PTHR12197">
    <property type="entry name" value="HISTONE-LYSINE N-METHYLTRANSFERASE SMYD"/>
    <property type="match status" value="1"/>
</dbReference>
<dbReference type="CDD" id="cd20071">
    <property type="entry name" value="SET_SMYD"/>
    <property type="match status" value="1"/>
</dbReference>
<evidence type="ECO:0000256" key="4">
    <source>
        <dbReference type="PROSITE-ProRule" id="PRU00134"/>
    </source>
</evidence>
<dbReference type="Gene3D" id="6.10.140.2220">
    <property type="match status" value="1"/>
</dbReference>
<accession>A0A067CDN5</accession>
<sequence length="456" mass="49352">MNLDTLNATLPAEARVRCVEHPVFGVSLVATKAIAVGDLVWAEEAALVRPGSSLLDYVKLLRAHDASALAAILSQFMTLSSEAIDSDPLFSTIKTYCDALKKADRTLVCQLVSAFEVNGHGLNGEIAGLFPIASKAAHSCSPNVVYRPVGAQGMTYTAIKPIAAGSLILYSYIAREKLGYPSHVRQAFLQQAYYFTCGCDRCSAPDDMRPLPCPACAAPTLLYNPVVPQWACASCAVVTPEAALGDVVAVEEAIENQVLAFDIDPATATPDRVRHVLSMLEAIAAPNHWAAIYLWRILVEMSLPPSTEHMAPPLPMATVKAMTMRIARWCDQVLARYNPVSAAMLIFTYRSVLYKLCDREPQVLALLTRLYPYFRLNFGANDEDVVEWRGLVLTSDVAAAELSHCAACAAPGTGALACARCKCVAYCSKACQVRDWKDGGHKVACRQLSAQCYIVS</sequence>
<dbReference type="PROSITE" id="PS50280">
    <property type="entry name" value="SET"/>
    <property type="match status" value="1"/>
</dbReference>
<evidence type="ECO:0008006" key="9">
    <source>
        <dbReference type="Google" id="ProtNLM"/>
    </source>
</evidence>
<feature type="domain" description="SET" evidence="5">
    <location>
        <begin position="14"/>
        <end position="173"/>
    </location>
</feature>
<dbReference type="InterPro" id="IPR001214">
    <property type="entry name" value="SET_dom"/>
</dbReference>
<evidence type="ECO:0000256" key="1">
    <source>
        <dbReference type="ARBA" id="ARBA00022723"/>
    </source>
</evidence>
<dbReference type="STRING" id="695850.A0A067CDN5"/>
<organism evidence="7 8">
    <name type="scientific">Saprolegnia parasitica (strain CBS 223.65)</name>
    <dbReference type="NCBI Taxonomy" id="695850"/>
    <lineage>
        <taxon>Eukaryota</taxon>
        <taxon>Sar</taxon>
        <taxon>Stramenopiles</taxon>
        <taxon>Oomycota</taxon>
        <taxon>Saprolegniomycetes</taxon>
        <taxon>Saprolegniales</taxon>
        <taxon>Saprolegniaceae</taxon>
        <taxon>Saprolegnia</taxon>
    </lineage>
</organism>
<dbReference type="PANTHER" id="PTHR12197:SF251">
    <property type="entry name" value="EG:BACR7C10.4 PROTEIN"/>
    <property type="match status" value="1"/>
</dbReference>
<dbReference type="InterPro" id="IPR046341">
    <property type="entry name" value="SET_dom_sf"/>
</dbReference>
<dbReference type="OrthoDB" id="186739at2759"/>
<dbReference type="AlphaFoldDB" id="A0A067CDN5"/>
<feature type="domain" description="MYND-type" evidence="6">
    <location>
        <begin position="405"/>
        <end position="445"/>
    </location>
</feature>
<dbReference type="VEuPathDB" id="FungiDB:SPRG_10179"/>
<keyword evidence="2 4" id="KW-0863">Zinc-finger</keyword>
<dbReference type="SUPFAM" id="SSF82199">
    <property type="entry name" value="SET domain"/>
    <property type="match status" value="1"/>
</dbReference>
<dbReference type="Gene3D" id="2.170.270.10">
    <property type="entry name" value="SET domain"/>
    <property type="match status" value="1"/>
</dbReference>
<dbReference type="SUPFAM" id="SSF144232">
    <property type="entry name" value="HIT/MYND zinc finger-like"/>
    <property type="match status" value="1"/>
</dbReference>
<dbReference type="RefSeq" id="XP_012204714.1">
    <property type="nucleotide sequence ID" value="XM_012349324.1"/>
</dbReference>
<dbReference type="Gene3D" id="1.25.40.10">
    <property type="entry name" value="Tetratricopeptide repeat domain"/>
    <property type="match status" value="1"/>
</dbReference>
<keyword evidence="1" id="KW-0479">Metal-binding</keyword>
<dbReference type="InterPro" id="IPR050869">
    <property type="entry name" value="H3K4_H4K5_MeTrfase"/>
</dbReference>
<dbReference type="Pfam" id="PF00856">
    <property type="entry name" value="SET"/>
    <property type="match status" value="1"/>
</dbReference>
<evidence type="ECO:0000313" key="8">
    <source>
        <dbReference type="Proteomes" id="UP000030745"/>
    </source>
</evidence>
<evidence type="ECO:0000259" key="6">
    <source>
        <dbReference type="PROSITE" id="PS50865"/>
    </source>
</evidence>
<dbReference type="GO" id="GO:0005634">
    <property type="term" value="C:nucleus"/>
    <property type="evidence" value="ECO:0007669"/>
    <property type="project" value="TreeGrafter"/>
</dbReference>
<dbReference type="InterPro" id="IPR002893">
    <property type="entry name" value="Znf_MYND"/>
</dbReference>
<protein>
    <recommendedName>
        <fullName evidence="9">MYND-type domain-containing protein</fullName>
    </recommendedName>
</protein>
<dbReference type="KEGG" id="spar:SPRG_10179"/>
<evidence type="ECO:0000256" key="3">
    <source>
        <dbReference type="ARBA" id="ARBA00022833"/>
    </source>
</evidence>